<name>A0A1G7UTG8_9PSEU</name>
<feature type="transmembrane region" description="Helical" evidence="1">
    <location>
        <begin position="70"/>
        <end position="90"/>
    </location>
</feature>
<accession>A0A1G7UTG8</accession>
<proteinExistence type="predicted"/>
<sequence length="183" mass="21192">MTTHAGAWSASGSLNQRHHKLALNLFMFVVLAHWAEHIVQAVQVFLLEWPRPQAGGVLGLWIPWLVTSEWMHYGYAIIMLVGFFALARGFTGRSKKWWKIALWIQFWHHIEHFLLLLQALTGRNLLGYPQPMSILQLVLPRVELHLFYNLIVFVPMMVAVYFHMRPSREDRAEMRCTCATGAA</sequence>
<keyword evidence="1" id="KW-0812">Transmembrane</keyword>
<evidence type="ECO:0000256" key="1">
    <source>
        <dbReference type="SAM" id="Phobius"/>
    </source>
</evidence>
<feature type="transmembrane region" description="Helical" evidence="1">
    <location>
        <begin position="146"/>
        <end position="164"/>
    </location>
</feature>
<protein>
    <submittedName>
        <fullName evidence="2">Uncharacterized protein</fullName>
    </submittedName>
</protein>
<dbReference type="AlphaFoldDB" id="A0A1G7UTG8"/>
<reference evidence="3" key="1">
    <citation type="submission" date="2016-10" db="EMBL/GenBank/DDBJ databases">
        <authorList>
            <person name="Varghese N."/>
            <person name="Submissions S."/>
        </authorList>
    </citation>
    <scope>NUCLEOTIDE SEQUENCE [LARGE SCALE GENOMIC DNA]</scope>
    <source>
        <strain evidence="3">CGMCC 4.3506</strain>
    </source>
</reference>
<dbReference type="OrthoDB" id="3619281at2"/>
<dbReference type="Proteomes" id="UP000199623">
    <property type="component" value="Unassembled WGS sequence"/>
</dbReference>
<dbReference type="RefSeq" id="WP_090051558.1">
    <property type="nucleotide sequence ID" value="NZ_FNCC01000008.1"/>
</dbReference>
<dbReference type="STRING" id="200378.SAMN05216553_108384"/>
<keyword evidence="1" id="KW-0472">Membrane</keyword>
<keyword evidence="3" id="KW-1185">Reference proteome</keyword>
<evidence type="ECO:0000313" key="2">
    <source>
        <dbReference type="EMBL" id="SDG50419.1"/>
    </source>
</evidence>
<gene>
    <name evidence="2" type="ORF">SAMN05216553_108384</name>
</gene>
<organism evidence="2 3">
    <name type="scientific">Lentzea fradiae</name>
    <dbReference type="NCBI Taxonomy" id="200378"/>
    <lineage>
        <taxon>Bacteria</taxon>
        <taxon>Bacillati</taxon>
        <taxon>Actinomycetota</taxon>
        <taxon>Actinomycetes</taxon>
        <taxon>Pseudonocardiales</taxon>
        <taxon>Pseudonocardiaceae</taxon>
        <taxon>Lentzea</taxon>
    </lineage>
</organism>
<feature type="transmembrane region" description="Helical" evidence="1">
    <location>
        <begin position="21"/>
        <end position="42"/>
    </location>
</feature>
<keyword evidence="1" id="KW-1133">Transmembrane helix</keyword>
<feature type="transmembrane region" description="Helical" evidence="1">
    <location>
        <begin position="102"/>
        <end position="126"/>
    </location>
</feature>
<evidence type="ECO:0000313" key="3">
    <source>
        <dbReference type="Proteomes" id="UP000199623"/>
    </source>
</evidence>
<dbReference type="EMBL" id="FNCC01000008">
    <property type="protein sequence ID" value="SDG50419.1"/>
    <property type="molecule type" value="Genomic_DNA"/>
</dbReference>